<protein>
    <recommendedName>
        <fullName evidence="10">SAP domain-containing protein</fullName>
    </recommendedName>
</protein>
<dbReference type="InterPro" id="IPR003034">
    <property type="entry name" value="SAP_dom"/>
</dbReference>
<dbReference type="GO" id="GO:0000175">
    <property type="term" value="F:3'-5'-RNA exonuclease activity"/>
    <property type="evidence" value="ECO:0007669"/>
    <property type="project" value="InterPro"/>
</dbReference>
<evidence type="ECO:0000313" key="11">
    <source>
        <dbReference type="EMBL" id="KAK5967990.1"/>
    </source>
</evidence>
<evidence type="ECO:0000256" key="3">
    <source>
        <dbReference type="ARBA" id="ARBA00009993"/>
    </source>
</evidence>
<dbReference type="CDD" id="cd18322">
    <property type="entry name" value="BTB_POZ_SKP1"/>
    <property type="match status" value="1"/>
</dbReference>
<dbReference type="GO" id="GO:0031047">
    <property type="term" value="P:regulatory ncRNA-mediated gene silencing"/>
    <property type="evidence" value="ECO:0007669"/>
    <property type="project" value="UniProtKB-KW"/>
</dbReference>
<dbReference type="InterPro" id="IPR012337">
    <property type="entry name" value="RNaseH-like_sf"/>
</dbReference>
<keyword evidence="4" id="KW-0645">Protease</keyword>
<feature type="compositionally biased region" description="Low complexity" evidence="9">
    <location>
        <begin position="85"/>
        <end position="103"/>
    </location>
</feature>
<sequence length="860" mass="98184">MSCFSMFVSLTNLVAETGYDVPSDMTLNDLLALCSSELFGSEIPPNKMATLKDGKLLANPSQTLEALGIQAGDVLLVRMLNATPQPAQAPASHQPQQSSSATALPNSSKITELIKSIKVPPPSKKTTPLRTIARNIFKLMENPAQRAHIYFKAKPLVDQYTKDPKDFEAFVRVYEQMIKDEMEKARLMADPASAEGQRLIQEQIQLENINYSYAQALEHTPEAYIPVHMLYIKMEINGHPVKAFVDSGAQVSIMSEACAQRCQLSHLIDKRFTGTARGVGGTQKFVGKIHSCQVKVMDHYFPCNFDVMADREMDLLLEMGDGTKTPFLSEAEINSHLEDLASSNPSDFEVDSDLLAQAVNLGFTEADARAALQMTRFQGQQDVKKAEAPEKPDVIKVVTKDKCVFHVPRDVIHMSKTINTMISDLGVDSSDPIPICNVYGIIMKKVLDWCTYHKDDPPFVEDENKTRTMEICAWDRQFFNVDQGTVFELILAANYLDIRGLLDVACRVVANMISGKSPEEIRRTFNIKNDFTPEEEERIRKENAWRYVHYNDYGKDSVEELNEYYEKLLRVSDELEAKRKSEGLSDHYNPDGTAKVRTEIPPENILKRVEYEEPPKGIEVETLVDVMRRLHSLTAAEMRTFLKQVHQSGQGTKKQLRARLRRYYRKEFSMFRMLHEGDSMPRFGNKTARHFDFLVAIDFECTCVEVIYDYPHEIIEFPAVLIDVRQMRIVDTFRTFVRPEKNPILDPFCMQLTVDSAPVFKDAYRLFRDWMAHHNLGDNGHRYAFSNFGTIPHDCRHFINIKRIFEQRVMRLVKGNGQSGIQNMLSHYNLTFEGHKHCGLDDSINIARLCIKLMQDKIEL</sequence>
<evidence type="ECO:0000313" key="12">
    <source>
        <dbReference type="Proteomes" id="UP001331761"/>
    </source>
</evidence>
<dbReference type="Gene3D" id="3.30.420.10">
    <property type="entry name" value="Ribonuclease H-like superfamily/Ribonuclease H"/>
    <property type="match status" value="1"/>
</dbReference>
<dbReference type="Pfam" id="PF03931">
    <property type="entry name" value="Skp1_POZ"/>
    <property type="match status" value="1"/>
</dbReference>
<evidence type="ECO:0000256" key="7">
    <source>
        <dbReference type="ARBA" id="ARBA00022801"/>
    </source>
</evidence>
<dbReference type="SMART" id="SM00479">
    <property type="entry name" value="EXOIII"/>
    <property type="match status" value="1"/>
</dbReference>
<dbReference type="InterPro" id="IPR016072">
    <property type="entry name" value="Skp1_comp_dimer"/>
</dbReference>
<dbReference type="AlphaFoldDB" id="A0AAN8FEX8"/>
<evidence type="ECO:0000256" key="6">
    <source>
        <dbReference type="ARBA" id="ARBA00022786"/>
    </source>
</evidence>
<dbReference type="PROSITE" id="PS50800">
    <property type="entry name" value="SAP"/>
    <property type="match status" value="1"/>
</dbReference>
<dbReference type="Proteomes" id="UP001331761">
    <property type="component" value="Unassembled WGS sequence"/>
</dbReference>
<dbReference type="Pfam" id="PF00929">
    <property type="entry name" value="RNase_T"/>
    <property type="match status" value="1"/>
</dbReference>
<feature type="region of interest" description="Disordered" evidence="9">
    <location>
        <begin position="85"/>
        <end position="105"/>
    </location>
</feature>
<evidence type="ECO:0000256" key="5">
    <source>
        <dbReference type="ARBA" id="ARBA00022750"/>
    </source>
</evidence>
<keyword evidence="5" id="KW-0064">Aspartyl protease</keyword>
<accession>A0AAN8FEX8</accession>
<dbReference type="GO" id="GO:0005737">
    <property type="term" value="C:cytoplasm"/>
    <property type="evidence" value="ECO:0007669"/>
    <property type="project" value="UniProtKB-SubCell"/>
</dbReference>
<reference evidence="11 12" key="1">
    <citation type="submission" date="2019-10" db="EMBL/GenBank/DDBJ databases">
        <title>Assembly and Annotation for the nematode Trichostrongylus colubriformis.</title>
        <authorList>
            <person name="Martin J."/>
        </authorList>
    </citation>
    <scope>NUCLEOTIDE SEQUENCE [LARGE SCALE GENOMIC DNA]</scope>
    <source>
        <strain evidence="11">G859</strain>
        <tissue evidence="11">Whole worm</tissue>
    </source>
</reference>
<dbReference type="GO" id="GO:0006511">
    <property type="term" value="P:ubiquitin-dependent protein catabolic process"/>
    <property type="evidence" value="ECO:0007669"/>
    <property type="project" value="InterPro"/>
</dbReference>
<dbReference type="PANTHER" id="PTHR12917">
    <property type="entry name" value="ASPARTYL PROTEASE DDI-RELATED"/>
    <property type="match status" value="1"/>
</dbReference>
<evidence type="ECO:0000256" key="8">
    <source>
        <dbReference type="ARBA" id="ARBA00023158"/>
    </source>
</evidence>
<gene>
    <name evidence="11" type="ORF">GCK32_002832</name>
</gene>
<dbReference type="SUPFAM" id="SSF50630">
    <property type="entry name" value="Acid proteases"/>
    <property type="match status" value="1"/>
</dbReference>
<dbReference type="Pfam" id="PF09668">
    <property type="entry name" value="Asp_protease"/>
    <property type="match status" value="1"/>
</dbReference>
<dbReference type="EMBL" id="WIXE01021850">
    <property type="protein sequence ID" value="KAK5967990.1"/>
    <property type="molecule type" value="Genomic_DNA"/>
</dbReference>
<keyword evidence="8" id="KW-0943">RNA-mediated gene silencing</keyword>
<comment type="similarity">
    <text evidence="2">Belongs to the DDI1 family.</text>
</comment>
<dbReference type="CDD" id="cd06133">
    <property type="entry name" value="ERI-1_3'hExo_like"/>
    <property type="match status" value="1"/>
</dbReference>
<dbReference type="InterPro" id="IPR029071">
    <property type="entry name" value="Ubiquitin-like_domsf"/>
</dbReference>
<proteinExistence type="inferred from homology"/>
<dbReference type="GO" id="GO:0003676">
    <property type="term" value="F:nucleic acid binding"/>
    <property type="evidence" value="ECO:0007669"/>
    <property type="project" value="InterPro"/>
</dbReference>
<dbReference type="Gene3D" id="3.10.20.90">
    <property type="entry name" value="Phosphatidylinositol 3-kinase Catalytic Subunit, Chain A, domain 1"/>
    <property type="match status" value="1"/>
</dbReference>
<comment type="subcellular location">
    <subcellularLocation>
        <location evidence="1">Cytoplasm</location>
    </subcellularLocation>
</comment>
<organism evidence="11 12">
    <name type="scientific">Trichostrongylus colubriformis</name>
    <name type="common">Black scour worm</name>
    <dbReference type="NCBI Taxonomy" id="6319"/>
    <lineage>
        <taxon>Eukaryota</taxon>
        <taxon>Metazoa</taxon>
        <taxon>Ecdysozoa</taxon>
        <taxon>Nematoda</taxon>
        <taxon>Chromadorea</taxon>
        <taxon>Rhabditida</taxon>
        <taxon>Rhabditina</taxon>
        <taxon>Rhabditomorpha</taxon>
        <taxon>Strongyloidea</taxon>
        <taxon>Trichostrongylidae</taxon>
        <taxon>Trichostrongylus</taxon>
    </lineage>
</organism>
<evidence type="ECO:0000256" key="9">
    <source>
        <dbReference type="SAM" id="MobiDB-lite"/>
    </source>
</evidence>
<feature type="domain" description="SAP" evidence="10">
    <location>
        <begin position="630"/>
        <end position="664"/>
    </location>
</feature>
<dbReference type="SUPFAM" id="SSF81382">
    <property type="entry name" value="Skp1 dimerisation domain-like"/>
    <property type="match status" value="1"/>
</dbReference>
<evidence type="ECO:0000256" key="4">
    <source>
        <dbReference type="ARBA" id="ARBA00022670"/>
    </source>
</evidence>
<dbReference type="CDD" id="cd01796">
    <property type="entry name" value="Ubl_Ddi1_like"/>
    <property type="match status" value="1"/>
</dbReference>
<dbReference type="SUPFAM" id="SSF53098">
    <property type="entry name" value="Ribonuclease H-like"/>
    <property type="match status" value="1"/>
</dbReference>
<dbReference type="FunFam" id="3.30.710.10:FF:000026">
    <property type="entry name" value="E3 ubiquitin ligase complex SCF subunit"/>
    <property type="match status" value="1"/>
</dbReference>
<dbReference type="Gene3D" id="2.40.70.10">
    <property type="entry name" value="Acid Proteases"/>
    <property type="match status" value="1"/>
</dbReference>
<comment type="similarity">
    <text evidence="3">Belongs to the SKP1 family.</text>
</comment>
<keyword evidence="6" id="KW-0833">Ubl conjugation pathway</keyword>
<keyword evidence="7" id="KW-0378">Hydrolase</keyword>
<dbReference type="Gene3D" id="3.30.710.10">
    <property type="entry name" value="Potassium Channel Kv1.1, Chain A"/>
    <property type="match status" value="1"/>
</dbReference>
<comment type="caution">
    <text evidence="11">The sequence shown here is derived from an EMBL/GenBank/DDBJ whole genome shotgun (WGS) entry which is preliminary data.</text>
</comment>
<feature type="non-terminal residue" evidence="11">
    <location>
        <position position="860"/>
    </location>
</feature>
<dbReference type="CDD" id="cd05479">
    <property type="entry name" value="RP_DDI"/>
    <property type="match status" value="1"/>
</dbReference>
<name>A0AAN8FEX8_TRICO</name>
<dbReference type="InterPro" id="IPR021109">
    <property type="entry name" value="Peptidase_aspartic_dom_sf"/>
</dbReference>
<dbReference type="SMART" id="SM00512">
    <property type="entry name" value="Skp1"/>
    <property type="match status" value="1"/>
</dbReference>
<dbReference type="InterPro" id="IPR036397">
    <property type="entry name" value="RNaseH_sf"/>
</dbReference>
<dbReference type="InterPro" id="IPR001232">
    <property type="entry name" value="SKP1-like"/>
</dbReference>
<dbReference type="SUPFAM" id="SSF54695">
    <property type="entry name" value="POZ domain"/>
    <property type="match status" value="1"/>
</dbReference>
<evidence type="ECO:0000256" key="1">
    <source>
        <dbReference type="ARBA" id="ARBA00004496"/>
    </source>
</evidence>
<dbReference type="InterPro" id="IPR047201">
    <property type="entry name" value="ERI-1_3'hExo-like"/>
</dbReference>
<evidence type="ECO:0000259" key="10">
    <source>
        <dbReference type="PROSITE" id="PS50800"/>
    </source>
</evidence>
<dbReference type="InterPro" id="IPR011333">
    <property type="entry name" value="SKP1/BTB/POZ_sf"/>
</dbReference>
<dbReference type="Pfam" id="PF01466">
    <property type="entry name" value="Skp1"/>
    <property type="match status" value="1"/>
</dbReference>
<dbReference type="InterPro" id="IPR013520">
    <property type="entry name" value="Ribonucl_H"/>
</dbReference>
<dbReference type="InterPro" id="IPR033882">
    <property type="entry name" value="DDI1_N"/>
</dbReference>
<dbReference type="PANTHER" id="PTHR12917:SF1">
    <property type="entry name" value="AT13091P"/>
    <property type="match status" value="1"/>
</dbReference>
<dbReference type="SUPFAM" id="SSF54236">
    <property type="entry name" value="Ubiquitin-like"/>
    <property type="match status" value="1"/>
</dbReference>
<keyword evidence="12" id="KW-1185">Reference proteome</keyword>
<evidence type="ECO:0000256" key="2">
    <source>
        <dbReference type="ARBA" id="ARBA00009136"/>
    </source>
</evidence>
<dbReference type="InterPro" id="IPR036296">
    <property type="entry name" value="SKP1-like_dim_sf"/>
</dbReference>
<dbReference type="InterPro" id="IPR016073">
    <property type="entry name" value="Skp1_comp_POZ"/>
</dbReference>
<dbReference type="GO" id="GO:0004190">
    <property type="term" value="F:aspartic-type endopeptidase activity"/>
    <property type="evidence" value="ECO:0007669"/>
    <property type="project" value="UniProtKB-KW"/>
</dbReference>
<dbReference type="InterPro" id="IPR019103">
    <property type="entry name" value="Peptidase_aspartic_DDI1-type"/>
</dbReference>